<gene>
    <name evidence="2" type="ORF">PG986_002111</name>
</gene>
<organism evidence="2 3">
    <name type="scientific">Apiospora aurea</name>
    <dbReference type="NCBI Taxonomy" id="335848"/>
    <lineage>
        <taxon>Eukaryota</taxon>
        <taxon>Fungi</taxon>
        <taxon>Dikarya</taxon>
        <taxon>Ascomycota</taxon>
        <taxon>Pezizomycotina</taxon>
        <taxon>Sordariomycetes</taxon>
        <taxon>Xylariomycetidae</taxon>
        <taxon>Amphisphaeriales</taxon>
        <taxon>Apiosporaceae</taxon>
        <taxon>Apiospora</taxon>
    </lineage>
</organism>
<sequence>MADQDITTGGCPNKGGFPGSCLTEDKDPKGRSPYGHVAGWSAIGALRDISPAVLILHGRRER</sequence>
<protein>
    <submittedName>
        <fullName evidence="2">Uncharacterized protein</fullName>
    </submittedName>
</protein>
<name>A0ABR1QYY4_9PEZI</name>
<comment type="caution">
    <text evidence="2">The sequence shown here is derived from an EMBL/GenBank/DDBJ whole genome shotgun (WGS) entry which is preliminary data.</text>
</comment>
<proteinExistence type="predicted"/>
<reference evidence="2 3" key="1">
    <citation type="submission" date="2023-01" db="EMBL/GenBank/DDBJ databases">
        <title>Analysis of 21 Apiospora genomes using comparative genomics revels a genus with tremendous synthesis potential of carbohydrate active enzymes and secondary metabolites.</title>
        <authorList>
            <person name="Sorensen T."/>
        </authorList>
    </citation>
    <scope>NUCLEOTIDE SEQUENCE [LARGE SCALE GENOMIC DNA]</scope>
    <source>
        <strain evidence="2 3">CBS 24483</strain>
    </source>
</reference>
<evidence type="ECO:0000256" key="1">
    <source>
        <dbReference type="SAM" id="MobiDB-lite"/>
    </source>
</evidence>
<evidence type="ECO:0000313" key="3">
    <source>
        <dbReference type="Proteomes" id="UP001391051"/>
    </source>
</evidence>
<dbReference type="RefSeq" id="XP_066707226.1">
    <property type="nucleotide sequence ID" value="XM_066838333.1"/>
</dbReference>
<feature type="region of interest" description="Disordered" evidence="1">
    <location>
        <begin position="1"/>
        <end position="30"/>
    </location>
</feature>
<dbReference type="EMBL" id="JAQQWE010000001">
    <property type="protein sequence ID" value="KAK7967834.1"/>
    <property type="molecule type" value="Genomic_DNA"/>
</dbReference>
<keyword evidence="3" id="KW-1185">Reference proteome</keyword>
<evidence type="ECO:0000313" key="2">
    <source>
        <dbReference type="EMBL" id="KAK7967834.1"/>
    </source>
</evidence>
<dbReference type="Proteomes" id="UP001391051">
    <property type="component" value="Unassembled WGS sequence"/>
</dbReference>
<accession>A0ABR1QYY4</accession>
<dbReference type="GeneID" id="92071395"/>